<feature type="region of interest" description="Disordered" evidence="1">
    <location>
        <begin position="1"/>
        <end position="32"/>
    </location>
</feature>
<accession>A0A2P6VS61</accession>
<evidence type="ECO:0000313" key="2">
    <source>
        <dbReference type="EMBL" id="PSC76922.1"/>
    </source>
</evidence>
<feature type="compositionally biased region" description="Low complexity" evidence="1">
    <location>
        <begin position="14"/>
        <end position="30"/>
    </location>
</feature>
<name>A0A2P6VS61_9CHLO</name>
<comment type="caution">
    <text evidence="2">The sequence shown here is derived from an EMBL/GenBank/DDBJ whole genome shotgun (WGS) entry which is preliminary data.</text>
</comment>
<reference evidence="2 3" key="1">
    <citation type="journal article" date="2018" name="Plant J.">
        <title>Genome sequences of Chlorella sorokiniana UTEX 1602 and Micractinium conductrix SAG 241.80: implications to maltose excretion by a green alga.</title>
        <authorList>
            <person name="Arriola M.B."/>
            <person name="Velmurugan N."/>
            <person name="Zhang Y."/>
            <person name="Plunkett M.H."/>
            <person name="Hondzo H."/>
            <person name="Barney B.M."/>
        </authorList>
    </citation>
    <scope>NUCLEOTIDE SEQUENCE [LARGE SCALE GENOMIC DNA]</scope>
    <source>
        <strain evidence="2 3">SAG 241.80</strain>
    </source>
</reference>
<feature type="region of interest" description="Disordered" evidence="1">
    <location>
        <begin position="377"/>
        <end position="402"/>
    </location>
</feature>
<feature type="compositionally biased region" description="Basic and acidic residues" evidence="1">
    <location>
        <begin position="119"/>
        <end position="132"/>
    </location>
</feature>
<dbReference type="EMBL" id="LHPF02000001">
    <property type="protein sequence ID" value="PSC76922.1"/>
    <property type="molecule type" value="Genomic_DNA"/>
</dbReference>
<dbReference type="AlphaFoldDB" id="A0A2P6VS61"/>
<gene>
    <name evidence="2" type="ORF">C2E20_0535</name>
</gene>
<feature type="compositionally biased region" description="Low complexity" evidence="1">
    <location>
        <begin position="135"/>
        <end position="151"/>
    </location>
</feature>
<evidence type="ECO:0000256" key="1">
    <source>
        <dbReference type="SAM" id="MobiDB-lite"/>
    </source>
</evidence>
<dbReference type="Proteomes" id="UP000239649">
    <property type="component" value="Unassembled WGS sequence"/>
</dbReference>
<keyword evidence="3" id="KW-1185">Reference proteome</keyword>
<feature type="region of interest" description="Disordered" evidence="1">
    <location>
        <begin position="119"/>
        <end position="160"/>
    </location>
</feature>
<protein>
    <submittedName>
        <fullName evidence="2">Uncharacterized protein</fullName>
    </submittedName>
</protein>
<evidence type="ECO:0000313" key="3">
    <source>
        <dbReference type="Proteomes" id="UP000239649"/>
    </source>
</evidence>
<organism evidence="2 3">
    <name type="scientific">Micractinium conductrix</name>
    <dbReference type="NCBI Taxonomy" id="554055"/>
    <lineage>
        <taxon>Eukaryota</taxon>
        <taxon>Viridiplantae</taxon>
        <taxon>Chlorophyta</taxon>
        <taxon>core chlorophytes</taxon>
        <taxon>Trebouxiophyceae</taxon>
        <taxon>Chlorellales</taxon>
        <taxon>Chlorellaceae</taxon>
        <taxon>Chlorella clade</taxon>
        <taxon>Micractinium</taxon>
    </lineage>
</organism>
<proteinExistence type="predicted"/>
<feature type="region of interest" description="Disordered" evidence="1">
    <location>
        <begin position="191"/>
        <end position="230"/>
    </location>
</feature>
<feature type="compositionally biased region" description="Low complexity" evidence="1">
    <location>
        <begin position="197"/>
        <end position="211"/>
    </location>
</feature>
<sequence>MTIEAMLEKHARRSPASAGAPPPRAGTGSPKMQEACMLTDGEPPRVGVPPPTDEHEWAAQLRAMWERVRVKDQTSWEEQRERHRRRFEGQQEAHWRAWKEWVAVRDLQQHMWHKWAKELEGRQGDAEEEQHHHQQQQQQQQQEQQQQQQEQQEQEDEEQQEQQQLLLQQACQEQQEGARERQQLQLLQQRRQHNATWQQPDQQQHGDGHWQLPPLAKRHRSDTLPVSPSPLPSFLGMPSVEATAAAAAAAAGSPLSRRADALLQEIMTGAFTSLPRRISHDLAGSSTCNPGRSTAARGVGGYAAAALLRRLDPLPLVPQLTGTLQHMQHVPSAPPPPPPLPEPLPLPDLPVGCWPPLPLPLPCPEGADVDGQAWWSNHHHQHHQQQQRPAAPPFMPCPDRDA</sequence>